<organism evidence="1">
    <name type="scientific">Bradyrhizobium sp. LLZ17</name>
    <dbReference type="NCBI Taxonomy" id="3239388"/>
    <lineage>
        <taxon>Bacteria</taxon>
        <taxon>Pseudomonadati</taxon>
        <taxon>Pseudomonadota</taxon>
        <taxon>Alphaproteobacteria</taxon>
        <taxon>Hyphomicrobiales</taxon>
        <taxon>Nitrobacteraceae</taxon>
        <taxon>Bradyrhizobium</taxon>
    </lineage>
</organism>
<reference evidence="1" key="1">
    <citation type="submission" date="2024-08" db="EMBL/GenBank/DDBJ databases">
        <authorList>
            <person name="Chaddad Z."/>
            <person name="Lamrabet M."/>
            <person name="Bouhnik O."/>
            <person name="Alami S."/>
            <person name="Wipf D."/>
            <person name="Courty P.E."/>
            <person name="Missbah El Idrissi M."/>
        </authorList>
    </citation>
    <scope>NUCLEOTIDE SEQUENCE</scope>
    <source>
        <strain evidence="1">LLZ17</strain>
    </source>
</reference>
<evidence type="ECO:0000313" key="1">
    <source>
        <dbReference type="EMBL" id="XDV58691.1"/>
    </source>
</evidence>
<dbReference type="AlphaFoldDB" id="A0AB39XN79"/>
<dbReference type="RefSeq" id="WP_369723235.1">
    <property type="nucleotide sequence ID" value="NZ_CP165734.1"/>
</dbReference>
<gene>
    <name evidence="1" type="ORF">AB8Z38_04045</name>
</gene>
<dbReference type="EMBL" id="CP165734">
    <property type="protein sequence ID" value="XDV58691.1"/>
    <property type="molecule type" value="Genomic_DNA"/>
</dbReference>
<accession>A0AB39XN79</accession>
<protein>
    <recommendedName>
        <fullName evidence="2">Transposase</fullName>
    </recommendedName>
</protein>
<sequence length="42" mass="4775">MDVIDHLLTMAIYQLRQVLASHPMLHGLLHCKDFQSAHVAYG</sequence>
<name>A0AB39XN79_9BRAD</name>
<proteinExistence type="predicted"/>
<evidence type="ECO:0008006" key="2">
    <source>
        <dbReference type="Google" id="ProtNLM"/>
    </source>
</evidence>